<dbReference type="EMBL" id="KT454805">
    <property type="protein sequence ID" value="ALH47073.1"/>
    <property type="molecule type" value="Genomic_DNA"/>
</dbReference>
<evidence type="ECO:0000313" key="1">
    <source>
        <dbReference type="EMBL" id="ALH47073.1"/>
    </source>
</evidence>
<dbReference type="KEGG" id="vg:26626623"/>
<organism evidence="1 2">
    <name type="scientific">Escherichia phage phiSUSP1</name>
    <dbReference type="NCBI Taxonomy" id="1718606"/>
    <lineage>
        <taxon>Viruses</taxon>
        <taxon>Duplodnaviria</taxon>
        <taxon>Heunggongvirae</taxon>
        <taxon>Uroviricota</taxon>
        <taxon>Caudoviricetes</taxon>
        <taxon>Andersonviridae</taxon>
        <taxon>Ounavirinae</taxon>
        <taxon>Mooglevirus</taxon>
        <taxon>Mooglevirus susp1</taxon>
        <taxon>Suspvirus SUSP1</taxon>
    </lineage>
</organism>
<accession>A0A0N9S0U8</accession>
<keyword evidence="2" id="KW-1185">Reference proteome</keyword>
<name>A0A0N9S0U8_9CAUD</name>
<proteinExistence type="predicted"/>
<dbReference type="GeneID" id="26626623"/>
<dbReference type="OrthoDB" id="25272at10239"/>
<sequence>MTFEEAVEAMKQGKKVRNENFTSDEFFEMKDGKIVCEMGYPMASWYRGLDWQKSEWGLVQDSPKASDLFF</sequence>
<dbReference type="RefSeq" id="YP_009199433.1">
    <property type="nucleotide sequence ID" value="NC_028808.2"/>
</dbReference>
<reference evidence="1 2" key="1">
    <citation type="journal article" date="2017" name="MBio">
        <title>Novel 'Superspreader' Bacteriophages Promote Horizontal Gene Transfer by Transformation.</title>
        <authorList>
            <person name="Keen E.C."/>
            <person name="Bliskovsky V.V."/>
            <person name="Malagon F."/>
            <person name="Baker J.D."/>
            <person name="Prince J.S."/>
            <person name="Klaus J.S."/>
            <person name="Adhya S.L."/>
        </authorList>
    </citation>
    <scope>NUCLEOTIDE SEQUENCE [LARGE SCALE GENOMIC DNA]</scope>
</reference>
<evidence type="ECO:0000313" key="2">
    <source>
        <dbReference type="Proteomes" id="UP000202424"/>
    </source>
</evidence>
<dbReference type="Proteomes" id="UP000202424">
    <property type="component" value="Segment"/>
</dbReference>
<protein>
    <submittedName>
        <fullName evidence="1">Uncharacterized protein</fullName>
    </submittedName>
</protein>